<dbReference type="CDD" id="cd05254">
    <property type="entry name" value="dTDP_HR_like_SDR_e"/>
    <property type="match status" value="1"/>
</dbReference>
<dbReference type="GO" id="GO:0005829">
    <property type="term" value="C:cytosol"/>
    <property type="evidence" value="ECO:0007669"/>
    <property type="project" value="TreeGrafter"/>
</dbReference>
<evidence type="ECO:0000256" key="4">
    <source>
        <dbReference type="ARBA" id="ARBA00017099"/>
    </source>
</evidence>
<dbReference type="RefSeq" id="WP_066062414.1">
    <property type="nucleotide sequence ID" value="NZ_CP013015.1"/>
</dbReference>
<dbReference type="Pfam" id="PF04321">
    <property type="entry name" value="RmlD_sub_bind"/>
    <property type="match status" value="1"/>
</dbReference>
<keyword evidence="6" id="KW-0560">Oxidoreductase</keyword>
<feature type="domain" description="RmlD-like substrate binding" evidence="7">
    <location>
        <begin position="1"/>
        <end position="281"/>
    </location>
</feature>
<keyword evidence="9" id="KW-1185">Reference proteome</keyword>
<protein>
    <recommendedName>
        <fullName evidence="4 6">dTDP-4-dehydrorhamnose reductase</fullName>
        <ecNumber evidence="3 6">1.1.1.133</ecNumber>
    </recommendedName>
</protein>
<dbReference type="PANTHER" id="PTHR10491">
    <property type="entry name" value="DTDP-4-DEHYDRORHAMNOSE REDUCTASE"/>
    <property type="match status" value="1"/>
</dbReference>
<comment type="catalytic activity">
    <reaction evidence="5">
        <text>dTDP-beta-L-rhamnose + NADP(+) = dTDP-4-dehydro-beta-L-rhamnose + NADPH + H(+)</text>
        <dbReference type="Rhea" id="RHEA:21796"/>
        <dbReference type="ChEBI" id="CHEBI:15378"/>
        <dbReference type="ChEBI" id="CHEBI:57510"/>
        <dbReference type="ChEBI" id="CHEBI:57783"/>
        <dbReference type="ChEBI" id="CHEBI:58349"/>
        <dbReference type="ChEBI" id="CHEBI:62830"/>
        <dbReference type="EC" id="1.1.1.133"/>
    </reaction>
</comment>
<dbReference type="InterPro" id="IPR005913">
    <property type="entry name" value="dTDP_dehydrorham_reduct"/>
</dbReference>
<dbReference type="Gene3D" id="3.40.50.720">
    <property type="entry name" value="NAD(P)-binding Rossmann-like Domain"/>
    <property type="match status" value="1"/>
</dbReference>
<keyword evidence="6" id="KW-0521">NADP</keyword>
<dbReference type="KEGG" id="daw:HS1_001227"/>
<keyword evidence="8" id="KW-0946">Virion</keyword>
<evidence type="ECO:0000313" key="9">
    <source>
        <dbReference type="Proteomes" id="UP000070560"/>
    </source>
</evidence>
<evidence type="ECO:0000313" key="8">
    <source>
        <dbReference type="EMBL" id="AMM41031.1"/>
    </source>
</evidence>
<evidence type="ECO:0000256" key="6">
    <source>
        <dbReference type="RuleBase" id="RU364082"/>
    </source>
</evidence>
<dbReference type="Gene3D" id="3.90.25.10">
    <property type="entry name" value="UDP-galactose 4-epimerase, domain 1"/>
    <property type="match status" value="1"/>
</dbReference>
<dbReference type="AlphaFoldDB" id="A0A7U4QKJ4"/>
<reference evidence="8 9" key="1">
    <citation type="submission" date="2015-10" db="EMBL/GenBank/DDBJ databases">
        <title>Candidatus Desulfofervidus auxilii, a hydrogenotrophic sulfate-reducing bacterium involved in the thermophilic anaerobic oxidation of methane.</title>
        <authorList>
            <person name="Krukenberg V."/>
            <person name="Richter M."/>
            <person name="Wegener G."/>
        </authorList>
    </citation>
    <scope>NUCLEOTIDE SEQUENCE [LARGE SCALE GENOMIC DNA]</scope>
    <source>
        <strain evidence="8 9">HS1</strain>
    </source>
</reference>
<comment type="similarity">
    <text evidence="2 6">Belongs to the dTDP-4-dehydrorhamnose reductase family.</text>
</comment>
<keyword evidence="8" id="KW-0167">Capsid protein</keyword>
<dbReference type="NCBIfam" id="TIGR01214">
    <property type="entry name" value="rmlD"/>
    <property type="match status" value="1"/>
</dbReference>
<dbReference type="OrthoDB" id="9803892at2"/>
<evidence type="ECO:0000256" key="2">
    <source>
        <dbReference type="ARBA" id="ARBA00010944"/>
    </source>
</evidence>
<evidence type="ECO:0000256" key="1">
    <source>
        <dbReference type="ARBA" id="ARBA00004781"/>
    </source>
</evidence>
<organism evidence="8 9">
    <name type="scientific">Desulfofervidus auxilii</name>
    <dbReference type="NCBI Taxonomy" id="1621989"/>
    <lineage>
        <taxon>Bacteria</taxon>
        <taxon>Pseudomonadati</taxon>
        <taxon>Thermodesulfobacteriota</taxon>
        <taxon>Candidatus Desulfofervidia</taxon>
        <taxon>Candidatus Desulfofervidales</taxon>
        <taxon>Candidatus Desulfofervidaceae</taxon>
        <taxon>Candidatus Desulfofervidus</taxon>
    </lineage>
</organism>
<evidence type="ECO:0000256" key="5">
    <source>
        <dbReference type="ARBA" id="ARBA00048200"/>
    </source>
</evidence>
<evidence type="ECO:0000256" key="3">
    <source>
        <dbReference type="ARBA" id="ARBA00012929"/>
    </source>
</evidence>
<comment type="pathway">
    <text evidence="1 6">Carbohydrate biosynthesis; dTDP-L-rhamnose biosynthesis.</text>
</comment>
<dbReference type="PANTHER" id="PTHR10491:SF4">
    <property type="entry name" value="METHIONINE ADENOSYLTRANSFERASE 2 SUBUNIT BETA"/>
    <property type="match status" value="1"/>
</dbReference>
<evidence type="ECO:0000259" key="7">
    <source>
        <dbReference type="Pfam" id="PF04321"/>
    </source>
</evidence>
<dbReference type="EC" id="1.1.1.133" evidence="3 6"/>
<dbReference type="GO" id="GO:0019305">
    <property type="term" value="P:dTDP-rhamnose biosynthetic process"/>
    <property type="evidence" value="ECO:0007669"/>
    <property type="project" value="UniProtKB-UniPathway"/>
</dbReference>
<proteinExistence type="inferred from homology"/>
<dbReference type="EMBL" id="CP013015">
    <property type="protein sequence ID" value="AMM41031.1"/>
    <property type="molecule type" value="Genomic_DNA"/>
</dbReference>
<gene>
    <name evidence="8" type="ORF">HS1_001227</name>
</gene>
<name>A0A7U4QKJ4_DESA2</name>
<dbReference type="GO" id="GO:0008831">
    <property type="term" value="F:dTDP-4-dehydrorhamnose reductase activity"/>
    <property type="evidence" value="ECO:0007669"/>
    <property type="project" value="UniProtKB-EC"/>
</dbReference>
<dbReference type="SUPFAM" id="SSF51735">
    <property type="entry name" value="NAD(P)-binding Rossmann-fold domains"/>
    <property type="match status" value="1"/>
</dbReference>
<comment type="function">
    <text evidence="6">Catalyzes the reduction of dTDP-6-deoxy-L-lyxo-4-hexulose to yield dTDP-L-rhamnose.</text>
</comment>
<dbReference type="UniPathway" id="UPA00124"/>
<sequence>MKILLTGANGQLAQDIWLLAQKKGWEVMAFTRQVLDISNFKQVKEAITTIKPDIVINCAAYNYVDKAEKEWEQALLVNGIGPRNLATICERQAISLVHFSTDYVFDGHKSTPYTIADLPSPLNKYGATKLQGEIEVSHLTNRYYLIRVSWVFGLRGKTEVNFIKKLLLWSKDRDQLHIVTDQISSPSYTEDVAKAVLDLIQTGRFGLYHITNSGYCSRYQWAEWVLKKIDWSGKLFPARSKDFPNSVLRPAFSALDTFPLKNILGHELPSWQEATERFLKQWFSL</sequence>
<dbReference type="InterPro" id="IPR029903">
    <property type="entry name" value="RmlD-like-bd"/>
</dbReference>
<accession>A0A7U4QKJ4</accession>
<dbReference type="Proteomes" id="UP000070560">
    <property type="component" value="Chromosome"/>
</dbReference>
<dbReference type="InterPro" id="IPR036291">
    <property type="entry name" value="NAD(P)-bd_dom_sf"/>
</dbReference>